<evidence type="ECO:0000313" key="2">
    <source>
        <dbReference type="Proteomes" id="UP000252387"/>
    </source>
</evidence>
<evidence type="ECO:0000313" key="1">
    <source>
        <dbReference type="EMBL" id="RCS28867.1"/>
    </source>
</evidence>
<protein>
    <submittedName>
        <fullName evidence="1">TonB-dependent receptor</fullName>
    </submittedName>
</protein>
<proteinExistence type="predicted"/>
<organism evidence="1 2">
    <name type="scientific">Rhodanobacter denitrificans</name>
    <dbReference type="NCBI Taxonomy" id="666685"/>
    <lineage>
        <taxon>Bacteria</taxon>
        <taxon>Pseudomonadati</taxon>
        <taxon>Pseudomonadota</taxon>
        <taxon>Gammaproteobacteria</taxon>
        <taxon>Lysobacterales</taxon>
        <taxon>Rhodanobacteraceae</taxon>
        <taxon>Rhodanobacter</taxon>
    </lineage>
</organism>
<accession>A0A368KAP0</accession>
<comment type="caution">
    <text evidence="1">The sequence shown here is derived from an EMBL/GenBank/DDBJ whole genome shotgun (WGS) entry which is preliminary data.</text>
</comment>
<reference evidence="1 2" key="1">
    <citation type="submission" date="2018-05" db="EMBL/GenBank/DDBJ databases">
        <title>Draft genome sequence of Rhodanobacter denitrificans Yn1 isolated from gold copper mine.</title>
        <authorList>
            <person name="Yang N."/>
            <person name="Mazhar H.S."/>
            <person name="Rensing C."/>
        </authorList>
    </citation>
    <scope>NUCLEOTIDE SEQUENCE [LARGE SCALE GENOMIC DNA]</scope>
    <source>
        <strain evidence="1 2">Yn1</strain>
    </source>
</reference>
<dbReference type="EMBL" id="QFWQ01000009">
    <property type="protein sequence ID" value="RCS28867.1"/>
    <property type="molecule type" value="Genomic_DNA"/>
</dbReference>
<name>A0A368KAP0_9GAMM</name>
<dbReference type="OrthoDB" id="5956948at2"/>
<dbReference type="Proteomes" id="UP000252387">
    <property type="component" value="Unassembled WGS sequence"/>
</dbReference>
<gene>
    <name evidence="1" type="ORF">DEO45_14290</name>
</gene>
<dbReference type="RefSeq" id="WP_114344939.1">
    <property type="nucleotide sequence ID" value="NZ_QFWQ01000009.1"/>
</dbReference>
<dbReference type="AlphaFoldDB" id="A0A368KAP0"/>
<sequence>MTTVSGKTKNGFDYEGEYEQASAGRVIWTATFRRDGDYAGMRHGCLYGLQDAAPATLDDLVKADIASTWTDAT</sequence>
<keyword evidence="1" id="KW-0675">Receptor</keyword>
<keyword evidence="2" id="KW-1185">Reference proteome</keyword>